<keyword evidence="7" id="KW-0653">Protein transport</keyword>
<accession>A0ABN9MEP6</accession>
<evidence type="ECO:0000256" key="5">
    <source>
        <dbReference type="ARBA" id="ARBA00022692"/>
    </source>
</evidence>
<dbReference type="EMBL" id="CAUEEQ010065148">
    <property type="protein sequence ID" value="CAJ0965063.1"/>
    <property type="molecule type" value="Genomic_DNA"/>
</dbReference>
<proteinExistence type="predicted"/>
<protein>
    <recommendedName>
        <fullName evidence="2">Protein amnionless</fullName>
    </recommendedName>
</protein>
<sequence length="195" mass="21117">MAASTEGPECGKGHVRDAVFFLHSGSSVHFLDVDGHHWFDPSLWRSALSTEDLETGRFLFSVDAESVPCRYDDVLFSPETSFRVQMPETGSDVQLRSISVLGQKFTKNEDFSQYVQLPTGKLQFPGPAQPQITNVICQDATGCLCGNDGMLQEICSVQLQHTGGKCPELPCAATLQPVGHCCGICGRSAPVHTSP</sequence>
<keyword evidence="9" id="KW-0472">Membrane</keyword>
<evidence type="ECO:0000256" key="3">
    <source>
        <dbReference type="ARBA" id="ARBA00022448"/>
    </source>
</evidence>
<comment type="caution">
    <text evidence="10">The sequence shown here is derived from an EMBL/GenBank/DDBJ whole genome shotgun (WGS) entry which is preliminary data.</text>
</comment>
<comment type="subcellular location">
    <subcellularLocation>
        <location evidence="1">Cell membrane</location>
        <topology evidence="1">Single-pass type I membrane protein</topology>
    </subcellularLocation>
</comment>
<evidence type="ECO:0000256" key="7">
    <source>
        <dbReference type="ARBA" id="ARBA00022927"/>
    </source>
</evidence>
<evidence type="ECO:0000313" key="10">
    <source>
        <dbReference type="EMBL" id="CAJ0965063.1"/>
    </source>
</evidence>
<keyword evidence="11" id="KW-1185">Reference proteome</keyword>
<evidence type="ECO:0000256" key="4">
    <source>
        <dbReference type="ARBA" id="ARBA00022475"/>
    </source>
</evidence>
<gene>
    <name evidence="10" type="ORF">RIMI_LOCUS19931272</name>
</gene>
<keyword evidence="8" id="KW-1133">Transmembrane helix</keyword>
<evidence type="ECO:0000256" key="6">
    <source>
        <dbReference type="ARBA" id="ARBA00022729"/>
    </source>
</evidence>
<evidence type="ECO:0000256" key="9">
    <source>
        <dbReference type="ARBA" id="ARBA00023136"/>
    </source>
</evidence>
<organism evidence="10 11">
    <name type="scientific">Ranitomeya imitator</name>
    <name type="common">mimic poison frog</name>
    <dbReference type="NCBI Taxonomy" id="111125"/>
    <lineage>
        <taxon>Eukaryota</taxon>
        <taxon>Metazoa</taxon>
        <taxon>Chordata</taxon>
        <taxon>Craniata</taxon>
        <taxon>Vertebrata</taxon>
        <taxon>Euteleostomi</taxon>
        <taxon>Amphibia</taxon>
        <taxon>Batrachia</taxon>
        <taxon>Anura</taxon>
        <taxon>Neobatrachia</taxon>
        <taxon>Hyloidea</taxon>
        <taxon>Dendrobatidae</taxon>
        <taxon>Dendrobatinae</taxon>
        <taxon>Ranitomeya</taxon>
    </lineage>
</organism>
<keyword evidence="3" id="KW-0813">Transport</keyword>
<evidence type="ECO:0000313" key="11">
    <source>
        <dbReference type="Proteomes" id="UP001176940"/>
    </source>
</evidence>
<evidence type="ECO:0000256" key="1">
    <source>
        <dbReference type="ARBA" id="ARBA00004251"/>
    </source>
</evidence>
<keyword evidence="6" id="KW-0732">Signal</keyword>
<dbReference type="PANTHER" id="PTHR14995:SF2">
    <property type="entry name" value="PROTEIN AMNIONLESS"/>
    <property type="match status" value="1"/>
</dbReference>
<keyword evidence="4" id="KW-1003">Cell membrane</keyword>
<keyword evidence="5" id="KW-0812">Transmembrane</keyword>
<name>A0ABN9MEP6_9NEOB</name>
<evidence type="ECO:0000256" key="2">
    <source>
        <dbReference type="ARBA" id="ARBA00021200"/>
    </source>
</evidence>
<dbReference type="Proteomes" id="UP001176940">
    <property type="component" value="Unassembled WGS sequence"/>
</dbReference>
<dbReference type="Pfam" id="PF14828">
    <property type="entry name" value="Amnionless"/>
    <property type="match status" value="1"/>
</dbReference>
<evidence type="ECO:0000256" key="8">
    <source>
        <dbReference type="ARBA" id="ARBA00022989"/>
    </source>
</evidence>
<dbReference type="PANTHER" id="PTHR14995">
    <property type="entry name" value="AMNIONLESS"/>
    <property type="match status" value="1"/>
</dbReference>
<reference evidence="10" key="1">
    <citation type="submission" date="2023-07" db="EMBL/GenBank/DDBJ databases">
        <authorList>
            <person name="Stuckert A."/>
        </authorList>
    </citation>
    <scope>NUCLEOTIDE SEQUENCE</scope>
</reference>
<dbReference type="InterPro" id="IPR026112">
    <property type="entry name" value="AMN"/>
</dbReference>